<dbReference type="RefSeq" id="WP_205118395.1">
    <property type="nucleotide sequence ID" value="NZ_JAFBCM010000001.1"/>
</dbReference>
<protein>
    <submittedName>
        <fullName evidence="1">PQQ-binding-like beta-propeller repeat protein</fullName>
    </submittedName>
</protein>
<reference evidence="2" key="1">
    <citation type="journal article" date="2019" name="Int. J. Syst. Evol. Microbiol.">
        <title>The Global Catalogue of Microorganisms (GCM) 10K type strain sequencing project: providing services to taxonomists for standard genome sequencing and annotation.</title>
        <authorList>
            <consortium name="The Broad Institute Genomics Platform"/>
            <consortium name="The Broad Institute Genome Sequencing Center for Infectious Disease"/>
            <person name="Wu L."/>
            <person name="Ma J."/>
        </authorList>
    </citation>
    <scope>NUCLEOTIDE SEQUENCE [LARGE SCALE GENOMIC DNA]</scope>
    <source>
        <strain evidence="2">CGMCC 4.7241</strain>
    </source>
</reference>
<dbReference type="Proteomes" id="UP001595699">
    <property type="component" value="Unassembled WGS sequence"/>
</dbReference>
<dbReference type="Gene3D" id="2.130.10.10">
    <property type="entry name" value="YVTN repeat-like/Quinoprotein amine dehydrogenase"/>
    <property type="match status" value="1"/>
</dbReference>
<name>A0ABV7YPL0_9ACTN</name>
<dbReference type="SUPFAM" id="SSF50998">
    <property type="entry name" value="Quinoprotein alcohol dehydrogenase-like"/>
    <property type="match status" value="1"/>
</dbReference>
<gene>
    <name evidence="1" type="ORF">ACFOUW_34705</name>
</gene>
<accession>A0ABV7YPL0</accession>
<evidence type="ECO:0000313" key="2">
    <source>
        <dbReference type="Proteomes" id="UP001595699"/>
    </source>
</evidence>
<dbReference type="EMBL" id="JBHRZH010000046">
    <property type="protein sequence ID" value="MFC3766028.1"/>
    <property type="molecule type" value="Genomic_DNA"/>
</dbReference>
<proteinExistence type="predicted"/>
<organism evidence="1 2">
    <name type="scientific">Tenggerimyces flavus</name>
    <dbReference type="NCBI Taxonomy" id="1708749"/>
    <lineage>
        <taxon>Bacteria</taxon>
        <taxon>Bacillati</taxon>
        <taxon>Actinomycetota</taxon>
        <taxon>Actinomycetes</taxon>
        <taxon>Propionibacteriales</taxon>
        <taxon>Nocardioidaceae</taxon>
        <taxon>Tenggerimyces</taxon>
    </lineage>
</organism>
<dbReference type="InterPro" id="IPR011047">
    <property type="entry name" value="Quinoprotein_ADH-like_sf"/>
</dbReference>
<keyword evidence="2" id="KW-1185">Reference proteome</keyword>
<evidence type="ECO:0000313" key="1">
    <source>
        <dbReference type="EMBL" id="MFC3766028.1"/>
    </source>
</evidence>
<sequence length="232" mass="24565">MADVPRRDAESYPTVHNGRVYLTTANGRVYALATRNGRVQRETIHAEEPQPNGTVRRYGRAGGPVSVFSVAGENRAVAVYQEWDGVVCRDAATGLGCRVDSRRRTGGGEYHGTAVRTPGSNTVWLHGGSSLSLLAMDLLTCEQVSSVDTGGDIYSQSSPAFSPDGSRLVTATWTGVRAHDPAAGGAVRWQRPAAGWNGTCEPGPPPVTSPAVYGSVAYVASIDGVVRLVRLR</sequence>
<dbReference type="InterPro" id="IPR015943">
    <property type="entry name" value="WD40/YVTN_repeat-like_dom_sf"/>
</dbReference>
<comment type="caution">
    <text evidence="1">The sequence shown here is derived from an EMBL/GenBank/DDBJ whole genome shotgun (WGS) entry which is preliminary data.</text>
</comment>